<evidence type="ECO:0000256" key="3">
    <source>
        <dbReference type="ARBA" id="ARBA00022475"/>
    </source>
</evidence>
<dbReference type="SUPFAM" id="SSF52540">
    <property type="entry name" value="P-loop containing nucleoside triphosphate hydrolases"/>
    <property type="match status" value="1"/>
</dbReference>
<keyword evidence="3" id="KW-1003">Cell membrane</keyword>
<dbReference type="PANTHER" id="PTHR22683:SF41">
    <property type="entry name" value="DNA TRANSLOCASE FTSK"/>
    <property type="match status" value="1"/>
</dbReference>
<keyword evidence="8 14" id="KW-0067">ATP-binding</keyword>
<dbReference type="GO" id="GO:0003677">
    <property type="term" value="F:DNA binding"/>
    <property type="evidence" value="ECO:0007669"/>
    <property type="project" value="UniProtKB-KW"/>
</dbReference>
<dbReference type="AlphaFoldDB" id="Q3A6V1"/>
<keyword evidence="7" id="KW-0159">Chromosome partition</keyword>
<dbReference type="STRING" id="338963.Pcar_0647"/>
<reference evidence="19" key="1">
    <citation type="submission" date="2005-10" db="EMBL/GenBank/DDBJ databases">
        <title>Complete sequence of Pelobacter carbinolicus DSM 2380.</title>
        <authorList>
            <person name="Copeland A."/>
            <person name="Lucas S."/>
            <person name="Lapidus A."/>
            <person name="Barry K."/>
            <person name="Detter J.C."/>
            <person name="Glavina T."/>
            <person name="Hammon N."/>
            <person name="Israni S."/>
            <person name="Pitluck S."/>
            <person name="Chertkov O."/>
            <person name="Schmutz J."/>
            <person name="Larimer F."/>
            <person name="Land M."/>
            <person name="Kyrpides N."/>
            <person name="Ivanova N."/>
            <person name="Richardson P."/>
        </authorList>
    </citation>
    <scope>NUCLEOTIDE SEQUENCE [LARGE SCALE GENOMIC DNA]</scope>
    <source>
        <strain evidence="19">DSM 2380 / NBRC 103641 / GraBd1</strain>
    </source>
</reference>
<evidence type="ECO:0000256" key="16">
    <source>
        <dbReference type="SAM" id="Phobius"/>
    </source>
</evidence>
<organism evidence="18 19">
    <name type="scientific">Syntrophotalea carbinolica (strain DSM 2380 / NBRC 103641 / GraBd1)</name>
    <name type="common">Pelobacter carbinolicus</name>
    <dbReference type="NCBI Taxonomy" id="338963"/>
    <lineage>
        <taxon>Bacteria</taxon>
        <taxon>Pseudomonadati</taxon>
        <taxon>Thermodesulfobacteriota</taxon>
        <taxon>Desulfuromonadia</taxon>
        <taxon>Desulfuromonadales</taxon>
        <taxon>Syntrophotaleaceae</taxon>
        <taxon>Syntrophotalea</taxon>
    </lineage>
</organism>
<dbReference type="HOGENOM" id="CLU_001981_9_7_7"/>
<dbReference type="RefSeq" id="WP_011340349.1">
    <property type="nucleotide sequence ID" value="NC_007498.2"/>
</dbReference>
<evidence type="ECO:0000256" key="10">
    <source>
        <dbReference type="ARBA" id="ARBA00023125"/>
    </source>
</evidence>
<evidence type="ECO:0000256" key="4">
    <source>
        <dbReference type="ARBA" id="ARBA00022618"/>
    </source>
</evidence>
<evidence type="ECO:0000256" key="5">
    <source>
        <dbReference type="ARBA" id="ARBA00022692"/>
    </source>
</evidence>
<comment type="similarity">
    <text evidence="2">Belongs to the FtsK/SpoIIIE/SftA family.</text>
</comment>
<dbReference type="InterPro" id="IPR025199">
    <property type="entry name" value="FtsK_4TM"/>
</dbReference>
<dbReference type="Pfam" id="PF09397">
    <property type="entry name" value="FtsK_gamma"/>
    <property type="match status" value="1"/>
</dbReference>
<evidence type="ECO:0000256" key="2">
    <source>
        <dbReference type="ARBA" id="ARBA00006474"/>
    </source>
</evidence>
<dbReference type="InterPro" id="IPR041027">
    <property type="entry name" value="FtsK_alpha"/>
</dbReference>
<keyword evidence="10" id="KW-0238">DNA-binding</keyword>
<dbReference type="SMART" id="SM00843">
    <property type="entry name" value="Ftsk_gamma"/>
    <property type="match status" value="1"/>
</dbReference>
<proteinExistence type="inferred from homology"/>
<feature type="domain" description="FtsK" evidence="17">
    <location>
        <begin position="391"/>
        <end position="612"/>
    </location>
</feature>
<dbReference type="SUPFAM" id="SSF46785">
    <property type="entry name" value="Winged helix' DNA-binding domain"/>
    <property type="match status" value="1"/>
</dbReference>
<gene>
    <name evidence="18" type="ordered locus">Pcar_0647</name>
</gene>
<dbReference type="InterPro" id="IPR050206">
    <property type="entry name" value="FtsK/SpoIIIE/SftA"/>
</dbReference>
<dbReference type="Proteomes" id="UP000002534">
    <property type="component" value="Chromosome"/>
</dbReference>
<accession>Q3A6V1</accession>
<dbReference type="SMART" id="SM00382">
    <property type="entry name" value="AAA"/>
    <property type="match status" value="1"/>
</dbReference>
<evidence type="ECO:0000256" key="7">
    <source>
        <dbReference type="ARBA" id="ARBA00022829"/>
    </source>
</evidence>
<keyword evidence="9 16" id="KW-1133">Transmembrane helix</keyword>
<evidence type="ECO:0000256" key="13">
    <source>
        <dbReference type="ARBA" id="ARBA00025923"/>
    </source>
</evidence>
<dbReference type="Pfam" id="PF17854">
    <property type="entry name" value="FtsK_alpha"/>
    <property type="match status" value="1"/>
</dbReference>
<sequence>MSKEQTATSAATFKERFKYEFLGVFWLAAGVLLVLALVSFNGNDPSINNASHSSPPHNLAGVVGAYLADLLFQGFGLAALLLPVGAFGLAWHYFACRQIQFRPLRAAAFFCMLLSLDGLIALEFRAASWFGEPIGEAGGLAGRLLANLLASGLNTAGSAILLVVMLLVSLMLAVRFSLVLVFDQLLAKWGTFLEGRQQQRIARKEAARKKRAKIAEGPVIAPTQKASPVPSKPKQKRLNKPVQEAFDFIECSGSYQRPPLSLLDHEEEGPLPVDREALAMNARILEKKLKDFGVDGEVTEVKPGPVVTMYEFAPAPGVKVNKIAGLADDLAMALSAIAIRIVAPIPGRPVVGIEIPNKQRETVYLKEIFTAEQFQKFGGRLPMALGKDIFGNTVVSDLAKMPHLLVAGATGSGKSVSVNTMILSLLYCAAPEDVRIILIDPKMLELSIYEGIPHLLLPVVTNPKKAAMAFAWAVREMERRYRLMADKGVRDVDGYNKRLEKEAKQAPAAPAESDLQDVEVVDDTEVVADGEVLDHGHLPRIVVIVDELADLMMVAGREIEESIARLAQMARAAGIHLILATQRPSVDVITGLIKANLPTRISFKVFSRIDSRTILDQMGAENLLGMGDMLFLPPGTGALQRVHGAFVSEKEVKHVVDFLSEHGQPEYDSSILETPAGTDGGGSEDEEVDEKWDEALAMVADTQQASISMLQRRLRVGYNRAARMIEKMEQEGIVGPSDGTSRPREVFINKL</sequence>
<evidence type="ECO:0000256" key="1">
    <source>
        <dbReference type="ARBA" id="ARBA00004651"/>
    </source>
</evidence>
<dbReference type="InterPro" id="IPR036388">
    <property type="entry name" value="WH-like_DNA-bd_sf"/>
</dbReference>
<dbReference type="GO" id="GO:0005524">
    <property type="term" value="F:ATP binding"/>
    <property type="evidence" value="ECO:0007669"/>
    <property type="project" value="UniProtKB-UniRule"/>
</dbReference>
<name>Q3A6V1_SYNC1</name>
<dbReference type="GO" id="GO:0007059">
    <property type="term" value="P:chromosome segregation"/>
    <property type="evidence" value="ECO:0007669"/>
    <property type="project" value="UniProtKB-KW"/>
</dbReference>
<keyword evidence="12" id="KW-0131">Cell cycle</keyword>
<feature type="region of interest" description="Disordered" evidence="15">
    <location>
        <begin position="667"/>
        <end position="686"/>
    </location>
</feature>
<dbReference type="GO" id="GO:0051301">
    <property type="term" value="P:cell division"/>
    <property type="evidence" value="ECO:0007669"/>
    <property type="project" value="UniProtKB-KW"/>
</dbReference>
<feature type="transmembrane region" description="Helical" evidence="16">
    <location>
        <begin position="159"/>
        <end position="182"/>
    </location>
</feature>
<feature type="transmembrane region" description="Helical" evidence="16">
    <location>
        <begin position="21"/>
        <end position="40"/>
    </location>
</feature>
<evidence type="ECO:0000256" key="15">
    <source>
        <dbReference type="SAM" id="MobiDB-lite"/>
    </source>
</evidence>
<dbReference type="InterPro" id="IPR002543">
    <property type="entry name" value="FtsK_dom"/>
</dbReference>
<dbReference type="InterPro" id="IPR027417">
    <property type="entry name" value="P-loop_NTPase"/>
</dbReference>
<dbReference type="InterPro" id="IPR036390">
    <property type="entry name" value="WH_DNA-bd_sf"/>
</dbReference>
<dbReference type="KEGG" id="pca:Pcar_0647"/>
<comment type="subunit">
    <text evidence="13">Homohexamer. Forms a ring that surrounds DNA.</text>
</comment>
<dbReference type="Pfam" id="PF13491">
    <property type="entry name" value="FtsK_4TM"/>
    <property type="match status" value="1"/>
</dbReference>
<keyword evidence="5 16" id="KW-0812">Transmembrane</keyword>
<feature type="binding site" evidence="14">
    <location>
        <begin position="408"/>
        <end position="415"/>
    </location>
    <ligand>
        <name>ATP</name>
        <dbReference type="ChEBI" id="CHEBI:30616"/>
    </ligand>
</feature>
<evidence type="ECO:0000256" key="11">
    <source>
        <dbReference type="ARBA" id="ARBA00023136"/>
    </source>
</evidence>
<dbReference type="Gene3D" id="3.40.50.300">
    <property type="entry name" value="P-loop containing nucleotide triphosphate hydrolases"/>
    <property type="match status" value="1"/>
</dbReference>
<keyword evidence="4" id="KW-0132">Cell division</keyword>
<evidence type="ECO:0000256" key="12">
    <source>
        <dbReference type="ARBA" id="ARBA00023306"/>
    </source>
</evidence>
<dbReference type="InterPro" id="IPR018541">
    <property type="entry name" value="Ftsk_gamma"/>
</dbReference>
<dbReference type="Gene3D" id="1.10.10.10">
    <property type="entry name" value="Winged helix-like DNA-binding domain superfamily/Winged helix DNA-binding domain"/>
    <property type="match status" value="1"/>
</dbReference>
<dbReference type="OrthoDB" id="9807790at2"/>
<dbReference type="Pfam" id="PF01580">
    <property type="entry name" value="FtsK_SpoIIIE"/>
    <property type="match status" value="1"/>
</dbReference>
<dbReference type="eggNOG" id="COG1674">
    <property type="taxonomic scope" value="Bacteria"/>
</dbReference>
<evidence type="ECO:0000313" key="19">
    <source>
        <dbReference type="Proteomes" id="UP000002534"/>
    </source>
</evidence>
<keyword evidence="11 16" id="KW-0472">Membrane</keyword>
<evidence type="ECO:0000256" key="8">
    <source>
        <dbReference type="ARBA" id="ARBA00022840"/>
    </source>
</evidence>
<keyword evidence="6 14" id="KW-0547">Nucleotide-binding</keyword>
<dbReference type="InterPro" id="IPR003593">
    <property type="entry name" value="AAA+_ATPase"/>
</dbReference>
<evidence type="ECO:0000256" key="14">
    <source>
        <dbReference type="PROSITE-ProRule" id="PRU00289"/>
    </source>
</evidence>
<dbReference type="PROSITE" id="PS50901">
    <property type="entry name" value="FTSK"/>
    <property type="match status" value="1"/>
</dbReference>
<dbReference type="CDD" id="cd01127">
    <property type="entry name" value="TrwB_TraG_TraD_VirD4"/>
    <property type="match status" value="1"/>
</dbReference>
<evidence type="ECO:0000256" key="9">
    <source>
        <dbReference type="ARBA" id="ARBA00022989"/>
    </source>
</evidence>
<feature type="transmembrane region" description="Helical" evidence="16">
    <location>
        <begin position="70"/>
        <end position="94"/>
    </location>
</feature>
<protein>
    <submittedName>
        <fullName evidence="18">FtsK/SpoIIIE domain protein</fullName>
    </submittedName>
</protein>
<dbReference type="Gene3D" id="3.30.980.40">
    <property type="match status" value="1"/>
</dbReference>
<evidence type="ECO:0000259" key="17">
    <source>
        <dbReference type="PROSITE" id="PS50901"/>
    </source>
</evidence>
<reference evidence="18 19" key="2">
    <citation type="journal article" date="2012" name="BMC Genomics">
        <title>The genome of Pelobacter carbinolicus reveals surprising metabolic capabilities and physiological features.</title>
        <authorList>
            <person name="Aklujkar M."/>
            <person name="Haveman S.A."/>
            <person name="Didonato R.Jr."/>
            <person name="Chertkov O."/>
            <person name="Han C.S."/>
            <person name="Land M.L."/>
            <person name="Brown P."/>
            <person name="Lovley D.R."/>
        </authorList>
    </citation>
    <scope>NUCLEOTIDE SEQUENCE [LARGE SCALE GENOMIC DNA]</scope>
    <source>
        <strain evidence="19">DSM 2380 / NBRC 103641 / GraBd1</strain>
    </source>
</reference>
<dbReference type="GO" id="GO:0005886">
    <property type="term" value="C:plasma membrane"/>
    <property type="evidence" value="ECO:0007669"/>
    <property type="project" value="UniProtKB-SubCell"/>
</dbReference>
<dbReference type="EMBL" id="CP000142">
    <property type="protein sequence ID" value="ABA87906.1"/>
    <property type="molecule type" value="Genomic_DNA"/>
</dbReference>
<comment type="subcellular location">
    <subcellularLocation>
        <location evidence="1">Cell membrane</location>
        <topology evidence="1">Multi-pass membrane protein</topology>
    </subcellularLocation>
</comment>
<evidence type="ECO:0000313" key="18">
    <source>
        <dbReference type="EMBL" id="ABA87906.1"/>
    </source>
</evidence>
<dbReference type="PANTHER" id="PTHR22683">
    <property type="entry name" value="SPORULATION PROTEIN RELATED"/>
    <property type="match status" value="1"/>
</dbReference>
<evidence type="ECO:0000256" key="6">
    <source>
        <dbReference type="ARBA" id="ARBA00022741"/>
    </source>
</evidence>
<keyword evidence="19" id="KW-1185">Reference proteome</keyword>